<dbReference type="AlphaFoldDB" id="D2DXV0"/>
<name>D2DXV0_9BACT</name>
<dbReference type="PANTHER" id="PTHR13774:SF17">
    <property type="entry name" value="PHENAZINE BIOSYNTHESIS-LIKE DOMAIN-CONTAINING PROTEIN"/>
    <property type="match status" value="1"/>
</dbReference>
<evidence type="ECO:0008006" key="5">
    <source>
        <dbReference type="Google" id="ProtNLM"/>
    </source>
</evidence>
<reference evidence="4" key="1">
    <citation type="journal article" date="2010" name="FEMS Microbiol. Ecol.">
        <title>Phylogenetic and metagenomic analysis of Verrucomicrobia in former agricultural grassland soil.</title>
        <authorList>
            <person name="Kielak A."/>
            <person name="Rodrigues J.L.M."/>
            <person name="Kuramae E.E."/>
            <person name="Chain P.S.G."/>
            <person name="van Veen J.A."/>
            <person name="Kowalchuk G.A."/>
        </authorList>
    </citation>
    <scope>NUCLEOTIDE SEQUENCE</scope>
</reference>
<evidence type="ECO:0000256" key="3">
    <source>
        <dbReference type="PIRSR" id="PIRSR016184-1"/>
    </source>
</evidence>
<protein>
    <recommendedName>
        <fullName evidence="5">Phenazine biosynthesis protein PhzF family</fullName>
    </recommendedName>
</protein>
<proteinExistence type="inferred from homology"/>
<dbReference type="Pfam" id="PF02567">
    <property type="entry name" value="PhzC-PhzF"/>
    <property type="match status" value="1"/>
</dbReference>
<dbReference type="SUPFAM" id="SSF54506">
    <property type="entry name" value="Diaminopimelate epimerase-like"/>
    <property type="match status" value="1"/>
</dbReference>
<dbReference type="InterPro" id="IPR003719">
    <property type="entry name" value="Phenazine_PhzF-like"/>
</dbReference>
<dbReference type="NCBIfam" id="TIGR00654">
    <property type="entry name" value="PhzF_family"/>
    <property type="match status" value="1"/>
</dbReference>
<evidence type="ECO:0000313" key="4">
    <source>
        <dbReference type="EMBL" id="ACO70923.1"/>
    </source>
</evidence>
<dbReference type="EMBL" id="FJ872374">
    <property type="protein sequence ID" value="ACO70923.1"/>
    <property type="molecule type" value="Genomic_DNA"/>
</dbReference>
<dbReference type="PANTHER" id="PTHR13774">
    <property type="entry name" value="PHENAZINE BIOSYNTHESIS PROTEIN"/>
    <property type="match status" value="1"/>
</dbReference>
<organism evidence="4">
    <name type="scientific">uncultured Verrucomicrobiota bacterium</name>
    <dbReference type="NCBI Taxonomy" id="156588"/>
    <lineage>
        <taxon>Bacteria</taxon>
        <taxon>Pseudomonadati</taxon>
        <taxon>Verrucomicrobiota</taxon>
        <taxon>environmental samples</taxon>
    </lineage>
</organism>
<feature type="active site" evidence="3">
    <location>
        <position position="46"/>
    </location>
</feature>
<dbReference type="Gene3D" id="3.10.310.10">
    <property type="entry name" value="Diaminopimelate Epimerase, Chain A, domain 1"/>
    <property type="match status" value="2"/>
</dbReference>
<comment type="similarity">
    <text evidence="1">Belongs to the PhzF family.</text>
</comment>
<sequence length="263" mass="28540">MPRILHTVDAFTAQPFAGNPAAVCVLEAAADPAWMQLVAREMNLAETAFLHPMEGGWSLRWFTPEVEVKLCGHATLASAHVLWETGVLQPDATARFHTLSGWLICRREGGWIEMDFPACPAEPCTPPAGLCGALGCDPVAVCRGETDCLVEVEGEHTLRALSPDFTALAKLPLRGVIVTCRSIAQEFDFISRFFAPAAGVNEDPVTGSAHCTLGPYWQAKLGRDDFTAFQASRRGGLVKLSVRGDRVILRGQAVMMSRVELQH</sequence>
<evidence type="ECO:0000256" key="2">
    <source>
        <dbReference type="ARBA" id="ARBA00023235"/>
    </source>
</evidence>
<evidence type="ECO:0000256" key="1">
    <source>
        <dbReference type="ARBA" id="ARBA00008270"/>
    </source>
</evidence>
<dbReference type="GO" id="GO:0005737">
    <property type="term" value="C:cytoplasm"/>
    <property type="evidence" value="ECO:0007669"/>
    <property type="project" value="TreeGrafter"/>
</dbReference>
<dbReference type="PIRSF" id="PIRSF016184">
    <property type="entry name" value="PhzC_PhzF"/>
    <property type="match status" value="1"/>
</dbReference>
<keyword evidence="2" id="KW-0413">Isomerase</keyword>
<dbReference type="GO" id="GO:0016853">
    <property type="term" value="F:isomerase activity"/>
    <property type="evidence" value="ECO:0007669"/>
    <property type="project" value="UniProtKB-KW"/>
</dbReference>
<accession>D2DXV0</accession>